<accession>A0A3Q8X584</accession>
<keyword evidence="2" id="KW-0067">ATP-binding</keyword>
<dbReference type="AlphaFoldDB" id="A0A3Q8X584"/>
<gene>
    <name evidence="5" type="ORF">EJC50_12345</name>
</gene>
<dbReference type="Gene3D" id="3.40.50.300">
    <property type="entry name" value="P-loop containing nucleotide triphosphate hydrolases"/>
    <property type="match status" value="2"/>
</dbReference>
<evidence type="ECO:0000259" key="3">
    <source>
        <dbReference type="Pfam" id="PF13538"/>
    </source>
</evidence>
<keyword evidence="6" id="KW-1185">Reference proteome</keyword>
<dbReference type="InterPro" id="IPR027417">
    <property type="entry name" value="P-loop_NTPase"/>
</dbReference>
<name>A0A3Q8X584_9BACL</name>
<evidence type="ECO:0000256" key="1">
    <source>
        <dbReference type="ARBA" id="ARBA00022741"/>
    </source>
</evidence>
<feature type="domain" description="UvrD-like helicase C-terminal" evidence="3">
    <location>
        <begin position="610"/>
        <end position="664"/>
    </location>
</feature>
<reference evidence="6" key="1">
    <citation type="submission" date="2018-12" db="EMBL/GenBank/DDBJ databases">
        <title>Genome sequence of Peanibacillus sp.</title>
        <authorList>
            <person name="Subramani G."/>
            <person name="Srinivasan S."/>
            <person name="Kim M.K."/>
        </authorList>
    </citation>
    <scope>NUCLEOTIDE SEQUENCE [LARGE SCALE GENOMIC DNA]</scope>
    <source>
        <strain evidence="6">18JY67-1</strain>
    </source>
</reference>
<dbReference type="GO" id="GO:0003678">
    <property type="term" value="F:DNA helicase activity"/>
    <property type="evidence" value="ECO:0007669"/>
    <property type="project" value="UniProtKB-ARBA"/>
</dbReference>
<dbReference type="SUPFAM" id="SSF52540">
    <property type="entry name" value="P-loop containing nucleoside triphosphate hydrolases"/>
    <property type="match status" value="1"/>
</dbReference>
<evidence type="ECO:0000313" key="5">
    <source>
        <dbReference type="EMBL" id="AZN40348.1"/>
    </source>
</evidence>
<organism evidence="5 6">
    <name type="scientific">Paenibacillus albus</name>
    <dbReference type="NCBI Taxonomy" id="2495582"/>
    <lineage>
        <taxon>Bacteria</taxon>
        <taxon>Bacillati</taxon>
        <taxon>Bacillota</taxon>
        <taxon>Bacilli</taxon>
        <taxon>Bacillales</taxon>
        <taxon>Paenibacillaceae</taxon>
        <taxon>Paenibacillus</taxon>
    </lineage>
</organism>
<dbReference type="InterPro" id="IPR029493">
    <property type="entry name" value="RecD2-like_HHH"/>
</dbReference>
<evidence type="ECO:0000256" key="2">
    <source>
        <dbReference type="ARBA" id="ARBA00022840"/>
    </source>
</evidence>
<dbReference type="PANTHER" id="PTHR43788:SF6">
    <property type="entry name" value="DNA HELICASE B"/>
    <property type="match status" value="1"/>
</dbReference>
<dbReference type="PANTHER" id="PTHR43788">
    <property type="entry name" value="DNA2/NAM7 HELICASE FAMILY MEMBER"/>
    <property type="match status" value="1"/>
</dbReference>
<evidence type="ECO:0008006" key="7">
    <source>
        <dbReference type="Google" id="ProtNLM"/>
    </source>
</evidence>
<feature type="domain" description="ATP-dependent RecD2 DNA helicase-like helix-hairpin-helix" evidence="4">
    <location>
        <begin position="127"/>
        <end position="216"/>
    </location>
</feature>
<dbReference type="Gene3D" id="2.30.30.940">
    <property type="match status" value="1"/>
</dbReference>
<dbReference type="Proteomes" id="UP000272528">
    <property type="component" value="Chromosome"/>
</dbReference>
<protein>
    <recommendedName>
        <fullName evidence="7">AAA family ATPase</fullName>
    </recommendedName>
</protein>
<dbReference type="Pfam" id="PF13538">
    <property type="entry name" value="UvrD_C_2"/>
    <property type="match status" value="1"/>
</dbReference>
<dbReference type="InterPro" id="IPR050534">
    <property type="entry name" value="Coronavir_polyprotein_1ab"/>
</dbReference>
<dbReference type="EMBL" id="CP034437">
    <property type="protein sequence ID" value="AZN40348.1"/>
    <property type="molecule type" value="Genomic_DNA"/>
</dbReference>
<dbReference type="RefSeq" id="WP_126015579.1">
    <property type="nucleotide sequence ID" value="NZ_CP034437.1"/>
</dbReference>
<dbReference type="GO" id="GO:0005524">
    <property type="term" value="F:ATP binding"/>
    <property type="evidence" value="ECO:0007669"/>
    <property type="project" value="UniProtKB-KW"/>
</dbReference>
<proteinExistence type="predicted"/>
<dbReference type="Pfam" id="PF13604">
    <property type="entry name" value="AAA_30"/>
    <property type="match status" value="1"/>
</dbReference>
<dbReference type="KEGG" id="palb:EJC50_12345"/>
<sequence length="708" mass="79890">MKDNLVFSGRLTRIKPKGQEKEGWFEPDEGSSFRIRARALPTRFRNLRIEGRLTTEHTLVIQRYCLLEPISQLLPEHFSTRHPAAFQRMHPFFGNEIQTLIEQPELLDQLTASDKLARELVRNNLIEQYTMPNLLNYLQRFNLSRKMLHEICELLGIPAIDLIEEQPYLLNRVPSVPFQVADTLSLEKGLEANSPLRIGAAVQYVYIQYLNGGNSYISAAEFENRVYALLGKSLPKDKIRLEIERFAEEQDHELICRGNLFFDRHLYFAEIQIAQRLADLIAIPSSKPGSLSSTIQSLISAGRLPDLDEDQQRGIEQFFEHPVLLVRGEAGTGKSSWIAYLIIVLETLLPGIQIKLAAPTGKAARQLEGMTGCPAQTIHSLLGKGREKTSRIWYHFKRNPLNADVLIIDEASMVNEYLWRDLLWSVERGTRLVFVGDPNQLEPIGPGRPFLDMISLGFPTVTLKRNYRNDSTILSLARAVLQGEVGHSQLEAAGILMIPAESVAETKENIVRIYQDKAKQYPVITMYREQYSLGTDRLNVYMKQQINPLVVAEGMGLGDPVIQTINTARADNGEVGVIRSVHPSQSSRVFFEPDKEVVYTLPELVSEMELAYAITTAKTQGSQYEGVIIPLTDIGIEIPHRQSMWYKNSLYTALTRARKELILIGDPQIIIKGAERKGTTRKTMLVKRIQHVFNGSGILPGTSALPKG</sequence>
<dbReference type="Gene3D" id="1.10.10.2220">
    <property type="match status" value="1"/>
</dbReference>
<dbReference type="CDD" id="cd18809">
    <property type="entry name" value="SF1_C_RecD"/>
    <property type="match status" value="1"/>
</dbReference>
<evidence type="ECO:0000259" key="4">
    <source>
        <dbReference type="Pfam" id="PF14490"/>
    </source>
</evidence>
<dbReference type="Pfam" id="PF14490">
    <property type="entry name" value="HHH_RecD2"/>
    <property type="match status" value="1"/>
</dbReference>
<keyword evidence="1" id="KW-0547">Nucleotide-binding</keyword>
<evidence type="ECO:0000313" key="6">
    <source>
        <dbReference type="Proteomes" id="UP000272528"/>
    </source>
</evidence>
<dbReference type="CDD" id="cd17933">
    <property type="entry name" value="DEXSc_RecD-like"/>
    <property type="match status" value="1"/>
</dbReference>
<dbReference type="InterPro" id="IPR027785">
    <property type="entry name" value="UvrD-like_helicase_C"/>
</dbReference>
<dbReference type="OrthoDB" id="9803432at2"/>